<dbReference type="Proteomes" id="UP000033448">
    <property type="component" value="Unassembled WGS sequence"/>
</dbReference>
<dbReference type="RefSeq" id="WP_082072405.1">
    <property type="nucleotide sequence ID" value="NZ_JYIT01000083.1"/>
</dbReference>
<feature type="domain" description="YdbS-like PH" evidence="3">
    <location>
        <begin position="462"/>
        <end position="520"/>
    </location>
</feature>
<feature type="transmembrane region" description="Helical" evidence="2">
    <location>
        <begin position="70"/>
        <end position="87"/>
    </location>
</feature>
<feature type="compositionally biased region" description="Gly residues" evidence="1">
    <location>
        <begin position="582"/>
        <end position="594"/>
    </location>
</feature>
<proteinExistence type="predicted"/>
<dbReference type="InterPro" id="IPR005182">
    <property type="entry name" value="YdbS-like_PH"/>
</dbReference>
<feature type="domain" description="YdbS-like PH" evidence="3">
    <location>
        <begin position="122"/>
        <end position="198"/>
    </location>
</feature>
<gene>
    <name evidence="4" type="ORF">RL72_02812</name>
</gene>
<dbReference type="PANTHER" id="PTHR34473:SF2">
    <property type="entry name" value="UPF0699 TRANSMEMBRANE PROTEIN YDBT"/>
    <property type="match status" value="1"/>
</dbReference>
<dbReference type="EMBL" id="JYIT01000083">
    <property type="protein sequence ID" value="KJL19769.1"/>
    <property type="molecule type" value="Genomic_DNA"/>
</dbReference>
<dbReference type="OrthoDB" id="3190163at2"/>
<feature type="transmembrane region" description="Helical" evidence="2">
    <location>
        <begin position="300"/>
        <end position="325"/>
    </location>
</feature>
<keyword evidence="2" id="KW-1133">Transmembrane helix</keyword>
<dbReference type="AlphaFoldDB" id="A0A0F0KH66"/>
<evidence type="ECO:0000313" key="4">
    <source>
        <dbReference type="EMBL" id="KJL19769.1"/>
    </source>
</evidence>
<organism evidence="4 5">
    <name type="scientific">Microbacterium azadirachtae</name>
    <dbReference type="NCBI Taxonomy" id="582680"/>
    <lineage>
        <taxon>Bacteria</taxon>
        <taxon>Bacillati</taxon>
        <taxon>Actinomycetota</taxon>
        <taxon>Actinomycetes</taxon>
        <taxon>Micrococcales</taxon>
        <taxon>Microbacteriaceae</taxon>
        <taxon>Microbacterium</taxon>
    </lineage>
</organism>
<accession>A0A0F0KH66</accession>
<feature type="region of interest" description="Disordered" evidence="1">
    <location>
        <begin position="559"/>
        <end position="594"/>
    </location>
</feature>
<protein>
    <submittedName>
        <fullName evidence="4">Bacterial membrane flanked domain protein</fullName>
    </submittedName>
</protein>
<name>A0A0F0KH66_9MICO</name>
<feature type="transmembrane region" description="Helical" evidence="2">
    <location>
        <begin position="45"/>
        <end position="63"/>
    </location>
</feature>
<keyword evidence="2" id="KW-0812">Transmembrane</keyword>
<evidence type="ECO:0000259" key="3">
    <source>
        <dbReference type="Pfam" id="PF03703"/>
    </source>
</evidence>
<dbReference type="Pfam" id="PF03703">
    <property type="entry name" value="bPH_2"/>
    <property type="match status" value="2"/>
</dbReference>
<feature type="transmembrane region" description="Helical" evidence="2">
    <location>
        <begin position="99"/>
        <end position="120"/>
    </location>
</feature>
<feature type="region of interest" description="Disordered" evidence="1">
    <location>
        <begin position="1"/>
        <end position="30"/>
    </location>
</feature>
<dbReference type="PATRIC" id="fig|582680.7.peg.2869"/>
<evidence type="ECO:0000256" key="2">
    <source>
        <dbReference type="SAM" id="Phobius"/>
    </source>
</evidence>
<feature type="compositionally biased region" description="Low complexity" evidence="1">
    <location>
        <begin position="8"/>
        <end position="17"/>
    </location>
</feature>
<keyword evidence="5" id="KW-1185">Reference proteome</keyword>
<evidence type="ECO:0000256" key="1">
    <source>
        <dbReference type="SAM" id="MobiDB-lite"/>
    </source>
</evidence>
<reference evidence="4 5" key="1">
    <citation type="submission" date="2015-02" db="EMBL/GenBank/DDBJ databases">
        <title>Draft genome sequences of ten Microbacterium spp. with emphasis on heavy metal contaminated environments.</title>
        <authorList>
            <person name="Corretto E."/>
        </authorList>
    </citation>
    <scope>NUCLEOTIDE SEQUENCE [LARGE SCALE GENOMIC DNA]</scope>
    <source>
        <strain evidence="4 5">DSM 23848</strain>
    </source>
</reference>
<evidence type="ECO:0000313" key="5">
    <source>
        <dbReference type="Proteomes" id="UP000033448"/>
    </source>
</evidence>
<dbReference type="PANTHER" id="PTHR34473">
    <property type="entry name" value="UPF0699 TRANSMEMBRANE PROTEIN YDBS"/>
    <property type="match status" value="1"/>
</dbReference>
<feature type="transmembrane region" description="Helical" evidence="2">
    <location>
        <begin position="272"/>
        <end position="294"/>
    </location>
</feature>
<comment type="caution">
    <text evidence="4">The sequence shown here is derived from an EMBL/GenBank/DDBJ whole genome shotgun (WGS) entry which is preliminary data.</text>
</comment>
<sequence length="594" mass="62994">MPEEQPHGAHGPGAAAPVPQTPPGSWSPATATTLADGEWHRMHPLTPLMKGGLVLVIVLGYLIANLRERILEWFISVVTPAHVPTFGGDPVDWVVDNNLVIVVLLGVLGLAVLLVALFWLSWRFHQFRITDAHVEVRKGVIFRAHRRAPLDRVQGVNLTRPFPARLIGLAKLEVDGAGNDANVPLEYLSTAKAESVRSDILRLASGARHAREATRGAADPAAARTMRAQLAASMDAGVTGLIAGVDLDDIAPEHVLRIPAGRLVGSHVLSGLVWLAVFGAIFVAAMIGILPGVIADAGPAAGAIAGGIALAMGIPLLLASIAVTWSRIARALRYSIAPTPDGVRITFGLFTTVTETIPPGRIFAVEVMQPLLWRPFGWWSVRINRMSGKTASQQQSSQAQQFNIVLPVGVRADVERVLGLILPDVPADVLPLIWEQGVLGPVADDPYATIPPRAWWRRPLSWRRQGAALTDFALLLRRGRIWRQLAVFPLARIQGFSLHQGPIDRVQGVAKAQAHSAIGPVRGGVSGLDAEVLLGMLNTLPAAAARAAAADRAHRWAEGPEAVPAPGGPVPDVTTDAAGHGLPNGLGGTGERAS</sequence>
<keyword evidence="2" id="KW-0472">Membrane</keyword>